<dbReference type="RefSeq" id="WP_188422639.1">
    <property type="nucleotide sequence ID" value="NZ_BMDP01000004.1"/>
</dbReference>
<proteinExistence type="predicted"/>
<evidence type="ECO:0000313" key="2">
    <source>
        <dbReference type="EMBL" id="GGI55522.1"/>
    </source>
</evidence>
<gene>
    <name evidence="2" type="ORF">GCM10011430_26960</name>
</gene>
<name>A0A8J3AZ21_9BURK</name>
<dbReference type="AlphaFoldDB" id="A0A8J3AZ21"/>
<protein>
    <submittedName>
        <fullName evidence="2">Uncharacterized protein</fullName>
    </submittedName>
</protein>
<evidence type="ECO:0000256" key="1">
    <source>
        <dbReference type="SAM" id="MobiDB-lite"/>
    </source>
</evidence>
<keyword evidence="3" id="KW-1185">Reference proteome</keyword>
<dbReference type="Proteomes" id="UP000627205">
    <property type="component" value="Unassembled WGS sequence"/>
</dbReference>
<comment type="caution">
    <text evidence="2">The sequence shown here is derived from an EMBL/GenBank/DDBJ whole genome shotgun (WGS) entry which is preliminary data.</text>
</comment>
<evidence type="ECO:0000313" key="3">
    <source>
        <dbReference type="Proteomes" id="UP000627205"/>
    </source>
</evidence>
<feature type="compositionally biased region" description="Basic and acidic residues" evidence="1">
    <location>
        <begin position="36"/>
        <end position="51"/>
    </location>
</feature>
<sequence>MEQDRKPPSSAGQTLQRQTMGHSEVTHRPKPQPRSRASEGADKGDWGDREPMPGIGNASTGTK</sequence>
<reference evidence="2" key="1">
    <citation type="journal article" date="2014" name="Int. J. Syst. Evol. Microbiol.">
        <title>Complete genome sequence of Corynebacterium casei LMG S-19264T (=DSM 44701T), isolated from a smear-ripened cheese.</title>
        <authorList>
            <consortium name="US DOE Joint Genome Institute (JGI-PGF)"/>
            <person name="Walter F."/>
            <person name="Albersmeier A."/>
            <person name="Kalinowski J."/>
            <person name="Ruckert C."/>
        </authorList>
    </citation>
    <scope>NUCLEOTIDE SEQUENCE</scope>
    <source>
        <strain evidence="2">CCM 7664</strain>
    </source>
</reference>
<dbReference type="EMBL" id="BMDP01000004">
    <property type="protein sequence ID" value="GGI55522.1"/>
    <property type="molecule type" value="Genomic_DNA"/>
</dbReference>
<feature type="compositionally biased region" description="Polar residues" evidence="1">
    <location>
        <begin position="10"/>
        <end position="21"/>
    </location>
</feature>
<reference evidence="2" key="2">
    <citation type="submission" date="2020-09" db="EMBL/GenBank/DDBJ databases">
        <authorList>
            <person name="Sun Q."/>
            <person name="Sedlacek I."/>
        </authorList>
    </citation>
    <scope>NUCLEOTIDE SEQUENCE</scope>
    <source>
        <strain evidence="2">CCM 7664</strain>
    </source>
</reference>
<feature type="region of interest" description="Disordered" evidence="1">
    <location>
        <begin position="1"/>
        <end position="63"/>
    </location>
</feature>
<accession>A0A8J3AZ21</accession>
<organism evidence="2 3">
    <name type="scientific">Oxalicibacterium solurbis</name>
    <dbReference type="NCBI Taxonomy" id="69280"/>
    <lineage>
        <taxon>Bacteria</taxon>
        <taxon>Pseudomonadati</taxon>
        <taxon>Pseudomonadota</taxon>
        <taxon>Betaproteobacteria</taxon>
        <taxon>Burkholderiales</taxon>
        <taxon>Oxalobacteraceae</taxon>
        <taxon>Oxalicibacterium</taxon>
    </lineage>
</organism>